<feature type="non-terminal residue" evidence="1">
    <location>
        <position position="43"/>
    </location>
</feature>
<dbReference type="Proteomes" id="UP001562425">
    <property type="component" value="Unassembled WGS sequence"/>
</dbReference>
<gene>
    <name evidence="1" type="ORF">pipiens_019446</name>
</gene>
<sequence length="43" mass="5339">MQQRCRMLAVEKYTSKLFHTSHMNGPNNHLFRDRVEMMRLFRK</sequence>
<name>A0ABD1DU64_CULPP</name>
<dbReference type="EMBL" id="JBEHCU010001833">
    <property type="protein sequence ID" value="KAL1403254.1"/>
    <property type="molecule type" value="Genomic_DNA"/>
</dbReference>
<keyword evidence="2" id="KW-1185">Reference proteome</keyword>
<reference evidence="1 2" key="1">
    <citation type="submission" date="2024-05" db="EMBL/GenBank/DDBJ databases">
        <title>Culex pipiens pipiens assembly and annotation.</title>
        <authorList>
            <person name="Alout H."/>
            <person name="Durand T."/>
        </authorList>
    </citation>
    <scope>NUCLEOTIDE SEQUENCE [LARGE SCALE GENOMIC DNA]</scope>
    <source>
        <strain evidence="1">HA-2024</strain>
        <tissue evidence="1">Whole body</tissue>
    </source>
</reference>
<evidence type="ECO:0000313" key="2">
    <source>
        <dbReference type="Proteomes" id="UP001562425"/>
    </source>
</evidence>
<proteinExistence type="predicted"/>
<comment type="caution">
    <text evidence="1">The sequence shown here is derived from an EMBL/GenBank/DDBJ whole genome shotgun (WGS) entry which is preliminary data.</text>
</comment>
<dbReference type="AlphaFoldDB" id="A0ABD1DU64"/>
<protein>
    <submittedName>
        <fullName evidence="1">Uncharacterized protein</fullName>
    </submittedName>
</protein>
<evidence type="ECO:0000313" key="1">
    <source>
        <dbReference type="EMBL" id="KAL1403254.1"/>
    </source>
</evidence>
<organism evidence="1 2">
    <name type="scientific">Culex pipiens pipiens</name>
    <name type="common">Northern house mosquito</name>
    <dbReference type="NCBI Taxonomy" id="38569"/>
    <lineage>
        <taxon>Eukaryota</taxon>
        <taxon>Metazoa</taxon>
        <taxon>Ecdysozoa</taxon>
        <taxon>Arthropoda</taxon>
        <taxon>Hexapoda</taxon>
        <taxon>Insecta</taxon>
        <taxon>Pterygota</taxon>
        <taxon>Neoptera</taxon>
        <taxon>Endopterygota</taxon>
        <taxon>Diptera</taxon>
        <taxon>Nematocera</taxon>
        <taxon>Culicoidea</taxon>
        <taxon>Culicidae</taxon>
        <taxon>Culicinae</taxon>
        <taxon>Culicini</taxon>
        <taxon>Culex</taxon>
        <taxon>Culex</taxon>
    </lineage>
</organism>
<accession>A0ABD1DU64</accession>